<protein>
    <recommendedName>
        <fullName evidence="3">Reverse transcriptase domain-containing protein</fullName>
    </recommendedName>
</protein>
<evidence type="ECO:0008006" key="3">
    <source>
        <dbReference type="Google" id="ProtNLM"/>
    </source>
</evidence>
<proteinExistence type="predicted"/>
<evidence type="ECO:0000313" key="1">
    <source>
        <dbReference type="EMBL" id="CAI9174771.1"/>
    </source>
</evidence>
<sequence>MRVKEESERAGLKLNIQKAQIMASGPITSWQIGEEWKQWQILFSWAPKSLWMVTAVMKLKDTRSLEGNCDKPRQYIKKERHHFANKDPYSQSYGFSSSRVWM</sequence>
<dbReference type="EMBL" id="OX459940">
    <property type="protein sequence ID" value="CAI9174771.1"/>
    <property type="molecule type" value="Genomic_DNA"/>
</dbReference>
<reference evidence="1" key="1">
    <citation type="submission" date="2023-04" db="EMBL/GenBank/DDBJ databases">
        <authorList>
            <consortium name="ELIXIR-Norway"/>
        </authorList>
    </citation>
    <scope>NUCLEOTIDE SEQUENCE [LARGE SCALE GENOMIC DNA]</scope>
</reference>
<organism evidence="1 2">
    <name type="scientific">Rangifer tarandus platyrhynchus</name>
    <name type="common">Svalbard reindeer</name>
    <dbReference type="NCBI Taxonomy" id="3082113"/>
    <lineage>
        <taxon>Eukaryota</taxon>
        <taxon>Metazoa</taxon>
        <taxon>Chordata</taxon>
        <taxon>Craniata</taxon>
        <taxon>Vertebrata</taxon>
        <taxon>Euteleostomi</taxon>
        <taxon>Mammalia</taxon>
        <taxon>Eutheria</taxon>
        <taxon>Laurasiatheria</taxon>
        <taxon>Artiodactyla</taxon>
        <taxon>Ruminantia</taxon>
        <taxon>Pecora</taxon>
        <taxon>Cervidae</taxon>
        <taxon>Odocoileinae</taxon>
        <taxon>Rangifer</taxon>
    </lineage>
</organism>
<name>A0ABN8ZP59_RANTA</name>
<dbReference type="Proteomes" id="UP001176941">
    <property type="component" value="Chromosome 4"/>
</dbReference>
<keyword evidence="2" id="KW-1185">Reference proteome</keyword>
<evidence type="ECO:0000313" key="2">
    <source>
        <dbReference type="Proteomes" id="UP001176941"/>
    </source>
</evidence>
<accession>A0ABN8ZP59</accession>
<gene>
    <name evidence="1" type="ORF">MRATA1EN1_LOCUS23733</name>
</gene>